<gene>
    <name evidence="3" type="ORF">CVT24_008164</name>
</gene>
<evidence type="ECO:0000256" key="2">
    <source>
        <dbReference type="SAM" id="Phobius"/>
    </source>
</evidence>
<accession>A0A409VFE7</accession>
<dbReference type="Proteomes" id="UP000284842">
    <property type="component" value="Unassembled WGS sequence"/>
</dbReference>
<proteinExistence type="predicted"/>
<keyword evidence="4" id="KW-1185">Reference proteome</keyword>
<reference evidence="3 4" key="1">
    <citation type="journal article" date="2018" name="Evol. Lett.">
        <title>Horizontal gene cluster transfer increased hallucinogenic mushroom diversity.</title>
        <authorList>
            <person name="Reynolds H.T."/>
            <person name="Vijayakumar V."/>
            <person name="Gluck-Thaler E."/>
            <person name="Korotkin H.B."/>
            <person name="Matheny P.B."/>
            <person name="Slot J.C."/>
        </authorList>
    </citation>
    <scope>NUCLEOTIDE SEQUENCE [LARGE SCALE GENOMIC DNA]</scope>
    <source>
        <strain evidence="3 4">2629</strain>
    </source>
</reference>
<feature type="transmembrane region" description="Helical" evidence="2">
    <location>
        <begin position="16"/>
        <end position="42"/>
    </location>
</feature>
<feature type="transmembrane region" description="Helical" evidence="2">
    <location>
        <begin position="114"/>
        <end position="139"/>
    </location>
</feature>
<evidence type="ECO:0000313" key="3">
    <source>
        <dbReference type="EMBL" id="PPQ64976.1"/>
    </source>
</evidence>
<feature type="transmembrane region" description="Helical" evidence="2">
    <location>
        <begin position="76"/>
        <end position="102"/>
    </location>
</feature>
<evidence type="ECO:0000313" key="4">
    <source>
        <dbReference type="Proteomes" id="UP000284842"/>
    </source>
</evidence>
<feature type="compositionally biased region" description="Basic and acidic residues" evidence="1">
    <location>
        <begin position="277"/>
        <end position="286"/>
    </location>
</feature>
<organism evidence="3 4">
    <name type="scientific">Panaeolus cyanescens</name>
    <dbReference type="NCBI Taxonomy" id="181874"/>
    <lineage>
        <taxon>Eukaryota</taxon>
        <taxon>Fungi</taxon>
        <taxon>Dikarya</taxon>
        <taxon>Basidiomycota</taxon>
        <taxon>Agaricomycotina</taxon>
        <taxon>Agaricomycetes</taxon>
        <taxon>Agaricomycetidae</taxon>
        <taxon>Agaricales</taxon>
        <taxon>Agaricineae</taxon>
        <taxon>Galeropsidaceae</taxon>
        <taxon>Panaeolus</taxon>
    </lineage>
</organism>
<keyword evidence="2" id="KW-1133">Transmembrane helix</keyword>
<evidence type="ECO:0000256" key="1">
    <source>
        <dbReference type="SAM" id="MobiDB-lite"/>
    </source>
</evidence>
<protein>
    <submittedName>
        <fullName evidence="3">Uncharacterized protein</fullName>
    </submittedName>
</protein>
<feature type="compositionally biased region" description="Polar residues" evidence="1">
    <location>
        <begin position="257"/>
        <end position="272"/>
    </location>
</feature>
<name>A0A409VFE7_9AGAR</name>
<keyword evidence="2" id="KW-0472">Membrane</keyword>
<comment type="caution">
    <text evidence="3">The sequence shown here is derived from an EMBL/GenBank/DDBJ whole genome shotgun (WGS) entry which is preliminary data.</text>
</comment>
<dbReference type="InParanoid" id="A0A409VFE7"/>
<dbReference type="OrthoDB" id="10550772at2759"/>
<keyword evidence="2" id="KW-0812">Transmembrane</keyword>
<sequence length="286" mass="30904">MSSDEDRSNAWGGTKVYYYGAILLFTGIGMPFSLAGFVLGILAKLQGDRAKDEISAFVAELVPGASLVINTNDLTIAGTLTVVACILTFLWLLMIACIFTYFEKGGGKWHGNYSFYTYPLIVLTLWILGAVIAATVIYATKGPTFQGTLPDNTPATYIAILNWLIAYQQSRGVTLSPEYKNRPQKLVRSAIVIQWFAWLFATIVAIFLLRAVIKEKKRKNAAAKAAAAGRGPVSNFDPPPPAATGSGNEIEEKNRNEGSTSAGLGNTATNSPYGVMETEKVTRSEV</sequence>
<dbReference type="AlphaFoldDB" id="A0A409VFE7"/>
<feature type="transmembrane region" description="Helical" evidence="2">
    <location>
        <begin position="186"/>
        <end position="209"/>
    </location>
</feature>
<feature type="region of interest" description="Disordered" evidence="1">
    <location>
        <begin position="227"/>
        <end position="286"/>
    </location>
</feature>
<dbReference type="EMBL" id="NHTK01006079">
    <property type="protein sequence ID" value="PPQ64976.1"/>
    <property type="molecule type" value="Genomic_DNA"/>
</dbReference>